<dbReference type="EMBL" id="JANQDX010000019">
    <property type="protein sequence ID" value="KAL0903855.1"/>
    <property type="molecule type" value="Genomic_DNA"/>
</dbReference>
<sequence length="152" mass="17119">MKFGFDEKQSREGGIDTCYYRGEQETTRGVVGNEEGFLFCEEGSELLTGMETFCLKKDQTPFLFLVSNQGASYDREEVTTKRRSGRGGEVHFAIRGRSESNDKARSSIGGRLVDAEAKFFDLRVVVLKICAIALGFMPPSRLIPINHRTYIF</sequence>
<proteinExistence type="predicted"/>
<comment type="caution">
    <text evidence="1">The sequence shown here is derived from an EMBL/GenBank/DDBJ whole genome shotgun (WGS) entry which is preliminary data.</text>
</comment>
<gene>
    <name evidence="1" type="ORF">M5K25_025909</name>
</gene>
<reference evidence="1 2" key="1">
    <citation type="journal article" date="2024" name="Plant Biotechnol. J.">
        <title>Dendrobium thyrsiflorum genome and its molecular insights into genes involved in important horticultural traits.</title>
        <authorList>
            <person name="Chen B."/>
            <person name="Wang J.Y."/>
            <person name="Zheng P.J."/>
            <person name="Li K.L."/>
            <person name="Liang Y.M."/>
            <person name="Chen X.F."/>
            <person name="Zhang C."/>
            <person name="Zhao X."/>
            <person name="He X."/>
            <person name="Zhang G.Q."/>
            <person name="Liu Z.J."/>
            <person name="Xu Q."/>
        </authorList>
    </citation>
    <scope>NUCLEOTIDE SEQUENCE [LARGE SCALE GENOMIC DNA]</scope>
    <source>
        <strain evidence="1">GZMU011</strain>
    </source>
</reference>
<accession>A0ABD0TVZ0</accession>
<dbReference type="Proteomes" id="UP001552299">
    <property type="component" value="Unassembled WGS sequence"/>
</dbReference>
<protein>
    <submittedName>
        <fullName evidence="1">Uncharacterized protein</fullName>
    </submittedName>
</protein>
<organism evidence="1 2">
    <name type="scientific">Dendrobium thyrsiflorum</name>
    <name type="common">Pinecone-like raceme dendrobium</name>
    <name type="synonym">Orchid</name>
    <dbReference type="NCBI Taxonomy" id="117978"/>
    <lineage>
        <taxon>Eukaryota</taxon>
        <taxon>Viridiplantae</taxon>
        <taxon>Streptophyta</taxon>
        <taxon>Embryophyta</taxon>
        <taxon>Tracheophyta</taxon>
        <taxon>Spermatophyta</taxon>
        <taxon>Magnoliopsida</taxon>
        <taxon>Liliopsida</taxon>
        <taxon>Asparagales</taxon>
        <taxon>Orchidaceae</taxon>
        <taxon>Epidendroideae</taxon>
        <taxon>Malaxideae</taxon>
        <taxon>Dendrobiinae</taxon>
        <taxon>Dendrobium</taxon>
    </lineage>
</organism>
<evidence type="ECO:0000313" key="2">
    <source>
        <dbReference type="Proteomes" id="UP001552299"/>
    </source>
</evidence>
<evidence type="ECO:0000313" key="1">
    <source>
        <dbReference type="EMBL" id="KAL0903855.1"/>
    </source>
</evidence>
<name>A0ABD0TVZ0_DENTH</name>
<keyword evidence="2" id="KW-1185">Reference proteome</keyword>
<dbReference type="AlphaFoldDB" id="A0ABD0TVZ0"/>